<evidence type="ECO:0000313" key="4">
    <source>
        <dbReference type="Proteomes" id="UP000427769"/>
    </source>
</evidence>
<feature type="chain" id="PRO_5024465794" evidence="1">
    <location>
        <begin position="27"/>
        <end position="346"/>
    </location>
</feature>
<gene>
    <name evidence="3" type="primary">proX</name>
    <name evidence="3" type="ORF">DSCW_18630</name>
</gene>
<dbReference type="OrthoDB" id="9786266at2"/>
<dbReference type="KEGG" id="dwd:DSCW_18630"/>
<dbReference type="GO" id="GO:0043190">
    <property type="term" value="C:ATP-binding cassette (ABC) transporter complex"/>
    <property type="evidence" value="ECO:0007669"/>
    <property type="project" value="InterPro"/>
</dbReference>
<name>A0A5K7YYI8_9BACT</name>
<accession>A0A5K7YYI8</accession>
<dbReference type="CDD" id="cd13638">
    <property type="entry name" value="PBP2_EcProx_like"/>
    <property type="match status" value="1"/>
</dbReference>
<keyword evidence="1" id="KW-0732">Signal</keyword>
<dbReference type="Gene3D" id="3.40.190.100">
    <property type="entry name" value="Glycine betaine-binding periplasmic protein, domain 2"/>
    <property type="match status" value="1"/>
</dbReference>
<dbReference type="InterPro" id="IPR007210">
    <property type="entry name" value="ABC_Gly_betaine_transp_sub-bd"/>
</dbReference>
<sequence length="346" mass="38371">MRAVWKSLLVCCVAVSLAVIAPPVMAASDMPGKGVTVQPARATWNTGFFQEALVRRGLEELGYKAKAPKDLQNPIFYKSVALGDVDYWTNGWFPNHDSQLPKNFYDKAGKYGYVVKAGGLQGYLVSKREVDKFNIKSLDDFKRPEVMKAFDKNGDGKADLTACPPGWGCENVIAHHMAVYDLDKYVNPVKASYEAGMAAALGAYKSGEPIFFYTWAPNWTIFKLKPGKDVMWINVPEIIPKDSQKAAVERMTVSGVEGAVTDPIKLGFVVSDIRIVANKKFIAKNPAAKKFFEVLTLPLIDINEQNTRMNEGEKSQKDIERHVAEWISKNQATWDGWLAAARAAAK</sequence>
<evidence type="ECO:0000259" key="2">
    <source>
        <dbReference type="Pfam" id="PF04069"/>
    </source>
</evidence>
<dbReference type="Proteomes" id="UP000427769">
    <property type="component" value="Chromosome"/>
</dbReference>
<dbReference type="Pfam" id="PF04069">
    <property type="entry name" value="OpuAC"/>
    <property type="match status" value="1"/>
</dbReference>
<dbReference type="GO" id="GO:0022857">
    <property type="term" value="F:transmembrane transporter activity"/>
    <property type="evidence" value="ECO:0007669"/>
    <property type="project" value="InterPro"/>
</dbReference>
<feature type="domain" description="ABC-type glycine betaine transport system substrate-binding" evidence="2">
    <location>
        <begin position="36"/>
        <end position="328"/>
    </location>
</feature>
<dbReference type="RefSeq" id="WP_155303480.1">
    <property type="nucleotide sequence ID" value="NZ_AP021875.1"/>
</dbReference>
<dbReference type="EMBL" id="AP021875">
    <property type="protein sequence ID" value="BBO74446.1"/>
    <property type="molecule type" value="Genomic_DNA"/>
</dbReference>
<feature type="signal peptide" evidence="1">
    <location>
        <begin position="1"/>
        <end position="26"/>
    </location>
</feature>
<dbReference type="AlphaFoldDB" id="A0A5K7YYI8"/>
<reference evidence="3 4" key="1">
    <citation type="submission" date="2019-11" db="EMBL/GenBank/DDBJ databases">
        <title>Comparative genomics of hydrocarbon-degrading Desulfosarcina strains.</title>
        <authorList>
            <person name="Watanabe M."/>
            <person name="Kojima H."/>
            <person name="Fukui M."/>
        </authorList>
    </citation>
    <scope>NUCLEOTIDE SEQUENCE [LARGE SCALE GENOMIC DNA]</scope>
    <source>
        <strain evidence="3 4">PP31</strain>
    </source>
</reference>
<dbReference type="Gene3D" id="3.40.190.10">
    <property type="entry name" value="Periplasmic binding protein-like II"/>
    <property type="match status" value="1"/>
</dbReference>
<proteinExistence type="predicted"/>
<dbReference type="NCBIfam" id="NF008334">
    <property type="entry name" value="PRK11119.1"/>
    <property type="match status" value="1"/>
</dbReference>
<organism evidence="3 4">
    <name type="scientific">Desulfosarcina widdelii</name>
    <dbReference type="NCBI Taxonomy" id="947919"/>
    <lineage>
        <taxon>Bacteria</taxon>
        <taxon>Pseudomonadati</taxon>
        <taxon>Thermodesulfobacteriota</taxon>
        <taxon>Desulfobacteria</taxon>
        <taxon>Desulfobacterales</taxon>
        <taxon>Desulfosarcinaceae</taxon>
        <taxon>Desulfosarcina</taxon>
    </lineage>
</organism>
<dbReference type="SUPFAM" id="SSF53850">
    <property type="entry name" value="Periplasmic binding protein-like II"/>
    <property type="match status" value="1"/>
</dbReference>
<evidence type="ECO:0000313" key="3">
    <source>
        <dbReference type="EMBL" id="BBO74446.1"/>
    </source>
</evidence>
<protein>
    <submittedName>
        <fullName evidence="3">Glycine betaine ABC transporter substrate-binding protein</fullName>
    </submittedName>
</protein>
<keyword evidence="4" id="KW-1185">Reference proteome</keyword>
<evidence type="ECO:0000256" key="1">
    <source>
        <dbReference type="SAM" id="SignalP"/>
    </source>
</evidence>